<dbReference type="GO" id="GO:0016740">
    <property type="term" value="F:transferase activity"/>
    <property type="evidence" value="ECO:0007669"/>
    <property type="project" value="UniProtKB-KW"/>
</dbReference>
<keyword evidence="1" id="KW-1133">Transmembrane helix</keyword>
<evidence type="ECO:0000313" key="3">
    <source>
        <dbReference type="Proteomes" id="UP000774958"/>
    </source>
</evidence>
<dbReference type="EMBL" id="JAIRBT010000001">
    <property type="protein sequence ID" value="MBZ6064763.1"/>
    <property type="molecule type" value="Genomic_DNA"/>
</dbReference>
<protein>
    <submittedName>
        <fullName evidence="2">Cellulose biosynthesis protein BcsG</fullName>
        <ecNumber evidence="2">2.7.8.-</ecNumber>
    </submittedName>
</protein>
<keyword evidence="1" id="KW-0472">Membrane</keyword>
<evidence type="ECO:0000256" key="1">
    <source>
        <dbReference type="SAM" id="Phobius"/>
    </source>
</evidence>
<dbReference type="Pfam" id="PF11658">
    <property type="entry name" value="CBP_BcsG"/>
    <property type="match status" value="1"/>
</dbReference>
<accession>A0ABS7V602</accession>
<dbReference type="InterPro" id="IPR017850">
    <property type="entry name" value="Alkaline_phosphatase_core_sf"/>
</dbReference>
<dbReference type="Gene3D" id="3.40.720.10">
    <property type="entry name" value="Alkaline Phosphatase, subunit A"/>
    <property type="match status" value="1"/>
</dbReference>
<organism evidence="2 3">
    <name type="scientific">Aeromonas schubertii</name>
    <dbReference type="NCBI Taxonomy" id="652"/>
    <lineage>
        <taxon>Bacteria</taxon>
        <taxon>Pseudomonadati</taxon>
        <taxon>Pseudomonadota</taxon>
        <taxon>Gammaproteobacteria</taxon>
        <taxon>Aeromonadales</taxon>
        <taxon>Aeromonadaceae</taxon>
        <taxon>Aeromonas</taxon>
    </lineage>
</organism>
<dbReference type="RefSeq" id="WP_224161780.1">
    <property type="nucleotide sequence ID" value="NZ_JAIRBT010000001.1"/>
</dbReference>
<proteinExistence type="predicted"/>
<dbReference type="InterPro" id="IPR017744">
    <property type="entry name" value="BcsG"/>
</dbReference>
<dbReference type="SUPFAM" id="SSF53649">
    <property type="entry name" value="Alkaline phosphatase-like"/>
    <property type="match status" value="1"/>
</dbReference>
<name>A0ABS7V602_9GAMM</name>
<dbReference type="EC" id="2.7.8.-" evidence="2"/>
<comment type="caution">
    <text evidence="2">The sequence shown here is derived from an EMBL/GenBank/DDBJ whole genome shotgun (WGS) entry which is preliminary data.</text>
</comment>
<dbReference type="Proteomes" id="UP000774958">
    <property type="component" value="Unassembled WGS sequence"/>
</dbReference>
<dbReference type="NCBIfam" id="TIGR03368">
    <property type="entry name" value="cellulose_yhjU"/>
    <property type="match status" value="1"/>
</dbReference>
<feature type="transmembrane region" description="Helical" evidence="1">
    <location>
        <begin position="30"/>
        <end position="53"/>
    </location>
</feature>
<sequence>MTRQTHFPRSPWQEWQGLGGWNLYFMGKLALLWAGYLNYHPLPNLVFLAFLLLPLSRPAWRRVRHWLALPLGVVLLYHDTWLPGIDSIMSQGGQLFSFSFAYLMELLGRFINWDMVGIGFVMGVAYLFLAQWLRFTPWIVLALGWLWLAPQLPTRPATGKVVAQSADKVESTEQQGIKLQVDESAPPTSENLGAYLNSFYAEEQGRRVTFPTSLPSDATPFDVLIINICSLAWSDVEASDLTTHPVGRHFDIFFKHFNSATSYSGPASIRLLRASCGQPAHSDLYGAAPRQCLLMENLAALGFEQQVAMDHSGAFGNYLKELSEYAGLQVTPMKRDGLPHDLTSFDGEPIYRDDALFQRWLDQRAGSQAKRNVTFFNLIALHDGNRYAANRQPAPYKARLKNMLDQLDRFLTALEQSGRKVVVLLVPEHGAALTGDRMQMSGLRDIPSPAITRVPVGVALIGTRERPQEVHYVDAPSSYLAVSELVSRLVGDNWFDKEKIDWSTLLKGLPETPWVAENQGATVIEYQDKNYIKLGKGEWVPYPR</sequence>
<keyword evidence="3" id="KW-1185">Reference proteome</keyword>
<reference evidence="2 3" key="1">
    <citation type="submission" date="2021-09" db="EMBL/GenBank/DDBJ databases">
        <title>Aeromonas schubertii isolated from Asian sea bass.</title>
        <authorList>
            <person name="Pinpimai K."/>
        </authorList>
    </citation>
    <scope>NUCLEOTIDE SEQUENCE [LARGE SCALE GENOMIC DNA]</scope>
    <source>
        <strain evidence="2 3">CHULA2021a</strain>
    </source>
</reference>
<evidence type="ECO:0000313" key="2">
    <source>
        <dbReference type="EMBL" id="MBZ6064763.1"/>
    </source>
</evidence>
<keyword evidence="1" id="KW-0812">Transmembrane</keyword>
<gene>
    <name evidence="2" type="primary">bcsG</name>
    <name evidence="2" type="ORF">LA374_00825</name>
</gene>
<keyword evidence="2" id="KW-0808">Transferase</keyword>